<reference evidence="9 10" key="1">
    <citation type="submission" date="2021-01" db="EMBL/GenBank/DDBJ databases">
        <title>Belnapia mucosa sp. nov. and Belnapia arida sp. nov., isolated from the Tabernas Desert (Almeria, Spain).</title>
        <authorList>
            <person name="Molina-Menor E."/>
            <person name="Vidal-Verdu A."/>
            <person name="Calonge A."/>
            <person name="Satari L."/>
            <person name="Pereto Magraner J."/>
            <person name="Porcar Miralles M."/>
        </authorList>
    </citation>
    <scope>NUCLEOTIDE SEQUENCE [LARGE SCALE GENOMIC DNA]</scope>
    <source>
        <strain evidence="9 10">T6</strain>
    </source>
</reference>
<dbReference type="CDD" id="cd00609">
    <property type="entry name" value="AAT_like"/>
    <property type="match status" value="1"/>
</dbReference>
<dbReference type="EC" id="2.6.1.-" evidence="7"/>
<keyword evidence="10" id="KW-1185">Reference proteome</keyword>
<keyword evidence="3 7" id="KW-0032">Aminotransferase</keyword>
<evidence type="ECO:0000256" key="5">
    <source>
        <dbReference type="ARBA" id="ARBA00022898"/>
    </source>
</evidence>
<sequence>MPALAQRLREVKVSASAAMTQRARELRSQGIAVISLSNGEPDFASPPHAIEAAHQAALKGDTKYPPQGGTPALKAAIARKFKRDNGLDYAADEIIVGNGGKQVIFNAFMATLDPGDEVVIPSPFWISYADMAKVAGGVPVTVPCPQNNGFKPRPEDLEAAITPKTKWVLLNFPGNPTGAVPSLAEMRAIADVLLRHPHVWVMTDDMYEHLLYDGFEYHTIAAVEPGLKDRTLTVNGCSKTYAMTGWRVGFGGGPAALIKGMFNMQGQATAGVSTISQAAAVAALDGPQDFVKRNAEVYRQRRDMVVEMLNACPGISCHKPEGAFYVFPNLAGCLGKTTKGGRKIETDTDFVTALLEEKRVAAVQGTAYGMSPYMRISYATDTASLTEACTRIQEFCRELT</sequence>
<dbReference type="GO" id="GO:0008483">
    <property type="term" value="F:transaminase activity"/>
    <property type="evidence" value="ECO:0007669"/>
    <property type="project" value="UniProtKB-KW"/>
</dbReference>
<dbReference type="Gene3D" id="3.40.640.10">
    <property type="entry name" value="Type I PLP-dependent aspartate aminotransferase-like (Major domain)"/>
    <property type="match status" value="1"/>
</dbReference>
<evidence type="ECO:0000313" key="10">
    <source>
        <dbReference type="Proteomes" id="UP000606490"/>
    </source>
</evidence>
<evidence type="ECO:0000256" key="7">
    <source>
        <dbReference type="RuleBase" id="RU000481"/>
    </source>
</evidence>
<evidence type="ECO:0000256" key="3">
    <source>
        <dbReference type="ARBA" id="ARBA00022576"/>
    </source>
</evidence>
<evidence type="ECO:0000256" key="6">
    <source>
        <dbReference type="ARBA" id="ARBA00049185"/>
    </source>
</evidence>
<gene>
    <name evidence="9" type="ORF">JMJ55_25070</name>
</gene>
<comment type="catalytic activity">
    <reaction evidence="6">
        <text>L-aspartate + 2-oxoglutarate = oxaloacetate + L-glutamate</text>
        <dbReference type="Rhea" id="RHEA:21824"/>
        <dbReference type="ChEBI" id="CHEBI:16452"/>
        <dbReference type="ChEBI" id="CHEBI:16810"/>
        <dbReference type="ChEBI" id="CHEBI:29985"/>
        <dbReference type="ChEBI" id="CHEBI:29991"/>
        <dbReference type="EC" id="2.6.1.1"/>
    </reaction>
</comment>
<evidence type="ECO:0000256" key="4">
    <source>
        <dbReference type="ARBA" id="ARBA00022679"/>
    </source>
</evidence>
<keyword evidence="4 7" id="KW-0808">Transferase</keyword>
<dbReference type="Gene3D" id="3.90.1150.10">
    <property type="entry name" value="Aspartate Aminotransferase, domain 1"/>
    <property type="match status" value="1"/>
</dbReference>
<evidence type="ECO:0000256" key="1">
    <source>
        <dbReference type="ARBA" id="ARBA00001933"/>
    </source>
</evidence>
<keyword evidence="5" id="KW-0663">Pyridoxal phosphate</keyword>
<evidence type="ECO:0000256" key="2">
    <source>
        <dbReference type="ARBA" id="ARBA00007441"/>
    </source>
</evidence>
<dbReference type="SUPFAM" id="SSF53383">
    <property type="entry name" value="PLP-dependent transferases"/>
    <property type="match status" value="1"/>
</dbReference>
<dbReference type="PANTHER" id="PTHR46383">
    <property type="entry name" value="ASPARTATE AMINOTRANSFERASE"/>
    <property type="match status" value="1"/>
</dbReference>
<name>A0ABS1VAE3_9PROT</name>
<dbReference type="InterPro" id="IPR015422">
    <property type="entry name" value="PyrdxlP-dep_Trfase_small"/>
</dbReference>
<dbReference type="InterPro" id="IPR050596">
    <property type="entry name" value="AspAT/PAT-like"/>
</dbReference>
<comment type="caution">
    <text evidence="9">The sequence shown here is derived from an EMBL/GenBank/DDBJ whole genome shotgun (WGS) entry which is preliminary data.</text>
</comment>
<comment type="cofactor">
    <cofactor evidence="1 7">
        <name>pyridoxal 5'-phosphate</name>
        <dbReference type="ChEBI" id="CHEBI:597326"/>
    </cofactor>
</comment>
<evidence type="ECO:0000313" key="9">
    <source>
        <dbReference type="EMBL" id="MBL6458615.1"/>
    </source>
</evidence>
<dbReference type="PANTHER" id="PTHR46383:SF1">
    <property type="entry name" value="ASPARTATE AMINOTRANSFERASE"/>
    <property type="match status" value="1"/>
</dbReference>
<dbReference type="Proteomes" id="UP000606490">
    <property type="component" value="Unassembled WGS sequence"/>
</dbReference>
<organism evidence="9 10">
    <name type="scientific">Belnapia mucosa</name>
    <dbReference type="NCBI Taxonomy" id="2804532"/>
    <lineage>
        <taxon>Bacteria</taxon>
        <taxon>Pseudomonadati</taxon>
        <taxon>Pseudomonadota</taxon>
        <taxon>Alphaproteobacteria</taxon>
        <taxon>Acetobacterales</taxon>
        <taxon>Roseomonadaceae</taxon>
        <taxon>Belnapia</taxon>
    </lineage>
</organism>
<dbReference type="EMBL" id="JAEUXJ010000016">
    <property type="protein sequence ID" value="MBL6458615.1"/>
    <property type="molecule type" value="Genomic_DNA"/>
</dbReference>
<dbReference type="InterPro" id="IPR015424">
    <property type="entry name" value="PyrdxlP-dep_Trfase"/>
</dbReference>
<dbReference type="PROSITE" id="PS00105">
    <property type="entry name" value="AA_TRANSFER_CLASS_1"/>
    <property type="match status" value="1"/>
</dbReference>
<proteinExistence type="inferred from homology"/>
<comment type="similarity">
    <text evidence="2 7">Belongs to the class-I pyridoxal-phosphate-dependent aminotransferase family.</text>
</comment>
<dbReference type="InterPro" id="IPR004838">
    <property type="entry name" value="NHTrfase_class1_PyrdxlP-BS"/>
</dbReference>
<dbReference type="Pfam" id="PF00155">
    <property type="entry name" value="Aminotran_1_2"/>
    <property type="match status" value="1"/>
</dbReference>
<protein>
    <recommendedName>
        <fullName evidence="7">Aminotransferase</fullName>
        <ecNumber evidence="7">2.6.1.-</ecNumber>
    </recommendedName>
</protein>
<dbReference type="RefSeq" id="WP_202828349.1">
    <property type="nucleotide sequence ID" value="NZ_JAEUXJ010000016.1"/>
</dbReference>
<dbReference type="InterPro" id="IPR004839">
    <property type="entry name" value="Aminotransferase_I/II_large"/>
</dbReference>
<accession>A0ABS1VAE3</accession>
<dbReference type="InterPro" id="IPR015421">
    <property type="entry name" value="PyrdxlP-dep_Trfase_major"/>
</dbReference>
<evidence type="ECO:0000259" key="8">
    <source>
        <dbReference type="Pfam" id="PF00155"/>
    </source>
</evidence>
<feature type="domain" description="Aminotransferase class I/classII large" evidence="8">
    <location>
        <begin position="33"/>
        <end position="392"/>
    </location>
</feature>